<protein>
    <submittedName>
        <fullName evidence="1">Uncharacterized protein</fullName>
    </submittedName>
</protein>
<keyword evidence="2" id="KW-1185">Reference proteome</keyword>
<evidence type="ECO:0000313" key="1">
    <source>
        <dbReference type="EMBL" id="XAO73198.1"/>
    </source>
</evidence>
<sequence length="42" mass="5053">MEEGKIKLIGVNLYPKLEVKKSLEELYNEKEIKPVRWAEMFE</sequence>
<evidence type="ECO:0000313" key="2">
    <source>
        <dbReference type="Proteomes" id="UP001463665"/>
    </source>
</evidence>
<dbReference type="Proteomes" id="UP001463665">
    <property type="component" value="Chromosome"/>
</dbReference>
<gene>
    <name evidence="1" type="ORF">AAFP95_15560</name>
</gene>
<reference evidence="1 2" key="1">
    <citation type="submission" date="2024-04" db="EMBL/GenBank/DDBJ databases">
        <title>Genome sequencing and assembly of rice foliar adapted Chryseobacterium endophyticum OsEnb-ALM-A6.</title>
        <authorList>
            <person name="Kumar S."/>
            <person name="Javed M."/>
            <person name="Chouhan V."/>
            <person name="Charishma K."/>
            <person name="Patel A."/>
            <person name="Kumar M."/>
            <person name="Sahu K.P."/>
            <person name="Kumar A."/>
        </authorList>
    </citation>
    <scope>NUCLEOTIDE SEQUENCE [LARGE SCALE GENOMIC DNA]</scope>
    <source>
        <strain evidence="1 2">OsEnb-ALM-A6</strain>
    </source>
</reference>
<proteinExistence type="predicted"/>
<name>A0AAU6WKS4_9FLAO</name>
<dbReference type="RefSeq" id="WP_345765765.1">
    <property type="nucleotide sequence ID" value="NZ_CP154834.1"/>
</dbReference>
<organism evidence="1 2">
    <name type="scientific">Chryseobacterium endophyticum</name>
    <dbReference type="NCBI Taxonomy" id="1854762"/>
    <lineage>
        <taxon>Bacteria</taxon>
        <taxon>Pseudomonadati</taxon>
        <taxon>Bacteroidota</taxon>
        <taxon>Flavobacteriia</taxon>
        <taxon>Flavobacteriales</taxon>
        <taxon>Weeksellaceae</taxon>
        <taxon>Chryseobacterium group</taxon>
        <taxon>Chryseobacterium</taxon>
    </lineage>
</organism>
<dbReference type="AlphaFoldDB" id="A0AAU6WKS4"/>
<accession>A0AAU6WKS4</accession>
<dbReference type="EMBL" id="CP154834">
    <property type="protein sequence ID" value="XAO73198.1"/>
    <property type="molecule type" value="Genomic_DNA"/>
</dbReference>